<dbReference type="RefSeq" id="WP_091635615.1">
    <property type="nucleotide sequence ID" value="NZ_FMIC01000002.1"/>
</dbReference>
<dbReference type="InterPro" id="IPR044855">
    <property type="entry name" value="CoA-Trfase_III_dom3_sf"/>
</dbReference>
<dbReference type="EMBL" id="FMIC01000002">
    <property type="protein sequence ID" value="SCL69827.1"/>
    <property type="molecule type" value="Genomic_DNA"/>
</dbReference>
<evidence type="ECO:0000313" key="2">
    <source>
        <dbReference type="EMBL" id="SCL69827.1"/>
    </source>
</evidence>
<evidence type="ECO:0000313" key="3">
    <source>
        <dbReference type="Proteomes" id="UP000199343"/>
    </source>
</evidence>
<dbReference type="Gene3D" id="3.30.1540.10">
    <property type="entry name" value="formyl-coa transferase, domain 3"/>
    <property type="match status" value="1"/>
</dbReference>
<dbReference type="STRING" id="47871.GA0070608_4145"/>
<proteinExistence type="predicted"/>
<dbReference type="Pfam" id="PF02515">
    <property type="entry name" value="CoA_transf_3"/>
    <property type="match status" value="1"/>
</dbReference>
<gene>
    <name evidence="2" type="ORF">GA0070608_4145</name>
</gene>
<feature type="region of interest" description="Disordered" evidence="1">
    <location>
        <begin position="345"/>
        <end position="386"/>
    </location>
</feature>
<protein>
    <submittedName>
        <fullName evidence="2">Alpha-methylacyl-CoA racemase</fullName>
    </submittedName>
</protein>
<dbReference type="InterPro" id="IPR023606">
    <property type="entry name" value="CoA-Trfase_III_dom_1_sf"/>
</dbReference>
<sequence length="386" mass="41424">MSDAPGTVTDQRSEGPLAGLRLLELGGQGPVPFATMMLADLGAQVVRVDPPGEPDRRERAEVNAIDRGRTTVTLDLKSEADRLLVHRLLADADVLLDPFRPGVLERLGLDPVELTERYPRLVVARMTGWGQDGPLAAAAGHDLNYIAVSGVLDTIGLPDAGPVVPPMYLADFAGGGMVLAFGVLAALHERVSSGRGQVVDSSMLEGSGLLTVVIQSMLARGAWNLTRGTNYLDGGAHFYRVYRTADDKFMSVAAIEAKFYRTFLHTLGLDPEDGPGQFDESGWAGWAGRIAPVFAGRTRQEWTSVFESVDACVHPVLDIAESAEHPQVRARGAVVEVEGVAQPAPVPRFSRTPAGIPRAPRRRGEDTDRVRSALAEASPWEALSRP</sequence>
<dbReference type="PANTHER" id="PTHR48228">
    <property type="entry name" value="SUCCINYL-COA--D-CITRAMALATE COA-TRANSFERASE"/>
    <property type="match status" value="1"/>
</dbReference>
<dbReference type="OrthoDB" id="9797653at2"/>
<dbReference type="InterPro" id="IPR050509">
    <property type="entry name" value="CoA-transferase_III"/>
</dbReference>
<dbReference type="InterPro" id="IPR003673">
    <property type="entry name" value="CoA-Trfase_fam_III"/>
</dbReference>
<accession>A0A1C6VUG5</accession>
<organism evidence="2 3">
    <name type="scientific">Micromonospora peucetia</name>
    <dbReference type="NCBI Taxonomy" id="47871"/>
    <lineage>
        <taxon>Bacteria</taxon>
        <taxon>Bacillati</taxon>
        <taxon>Actinomycetota</taxon>
        <taxon>Actinomycetes</taxon>
        <taxon>Micromonosporales</taxon>
        <taxon>Micromonosporaceae</taxon>
        <taxon>Micromonospora</taxon>
    </lineage>
</organism>
<feature type="compositionally biased region" description="Basic and acidic residues" evidence="1">
    <location>
        <begin position="362"/>
        <end position="371"/>
    </location>
</feature>
<dbReference type="AlphaFoldDB" id="A0A1C6VUG5"/>
<name>A0A1C6VUG5_9ACTN</name>
<reference evidence="2 3" key="1">
    <citation type="submission" date="2016-06" db="EMBL/GenBank/DDBJ databases">
        <authorList>
            <person name="Kjaerup R.B."/>
            <person name="Dalgaard T.S."/>
            <person name="Juul-Madsen H.R."/>
        </authorList>
    </citation>
    <scope>NUCLEOTIDE SEQUENCE [LARGE SCALE GENOMIC DNA]</scope>
    <source>
        <strain evidence="2 3">DSM 43363</strain>
    </source>
</reference>
<evidence type="ECO:0000256" key="1">
    <source>
        <dbReference type="SAM" id="MobiDB-lite"/>
    </source>
</evidence>
<dbReference type="Gene3D" id="3.40.50.10540">
    <property type="entry name" value="Crotonobetainyl-coa:carnitine coa-transferase, domain 1"/>
    <property type="match status" value="1"/>
</dbReference>
<dbReference type="PANTHER" id="PTHR48228:SF5">
    <property type="entry name" value="ALPHA-METHYLACYL-COA RACEMASE"/>
    <property type="match status" value="1"/>
</dbReference>
<dbReference type="Proteomes" id="UP000199343">
    <property type="component" value="Unassembled WGS sequence"/>
</dbReference>
<dbReference type="SUPFAM" id="SSF89796">
    <property type="entry name" value="CoA-transferase family III (CaiB/BaiF)"/>
    <property type="match status" value="1"/>
</dbReference>
<dbReference type="GO" id="GO:0003824">
    <property type="term" value="F:catalytic activity"/>
    <property type="evidence" value="ECO:0007669"/>
    <property type="project" value="InterPro"/>
</dbReference>